<dbReference type="PANTHER" id="PTHR33437:SF2">
    <property type="entry name" value="OS06G0361200 PROTEIN"/>
    <property type="match status" value="1"/>
</dbReference>
<organism evidence="1">
    <name type="scientific">Sesamum radiatum</name>
    <name type="common">Black benniseed</name>
    <dbReference type="NCBI Taxonomy" id="300843"/>
    <lineage>
        <taxon>Eukaryota</taxon>
        <taxon>Viridiplantae</taxon>
        <taxon>Streptophyta</taxon>
        <taxon>Embryophyta</taxon>
        <taxon>Tracheophyta</taxon>
        <taxon>Spermatophyta</taxon>
        <taxon>Magnoliopsida</taxon>
        <taxon>eudicotyledons</taxon>
        <taxon>Gunneridae</taxon>
        <taxon>Pentapetalae</taxon>
        <taxon>asterids</taxon>
        <taxon>lamiids</taxon>
        <taxon>Lamiales</taxon>
        <taxon>Pedaliaceae</taxon>
        <taxon>Sesamum</taxon>
    </lineage>
</organism>
<protein>
    <recommendedName>
        <fullName evidence="2">Ty3-gypsy retrotransposon protein</fullName>
    </recommendedName>
</protein>
<dbReference type="PANTHER" id="PTHR33437">
    <property type="entry name" value="OS06G0361200 PROTEIN"/>
    <property type="match status" value="1"/>
</dbReference>
<comment type="caution">
    <text evidence="1">The sequence shown here is derived from an EMBL/GenBank/DDBJ whole genome shotgun (WGS) entry which is preliminary data.</text>
</comment>
<dbReference type="AlphaFoldDB" id="A0AAW2NAH1"/>
<name>A0AAW2NAH1_SESRA</name>
<gene>
    <name evidence="1" type="ORF">Sradi_4531100</name>
</gene>
<dbReference type="EMBL" id="JACGWJ010000020">
    <property type="protein sequence ID" value="KAL0340143.1"/>
    <property type="molecule type" value="Genomic_DNA"/>
</dbReference>
<accession>A0AAW2NAH1</accession>
<reference evidence="1" key="1">
    <citation type="submission" date="2020-06" db="EMBL/GenBank/DDBJ databases">
        <authorList>
            <person name="Li T."/>
            <person name="Hu X."/>
            <person name="Zhang T."/>
            <person name="Song X."/>
            <person name="Zhang H."/>
            <person name="Dai N."/>
            <person name="Sheng W."/>
            <person name="Hou X."/>
            <person name="Wei L."/>
        </authorList>
    </citation>
    <scope>NUCLEOTIDE SEQUENCE</scope>
    <source>
        <strain evidence="1">G02</strain>
        <tissue evidence="1">Leaf</tissue>
    </source>
</reference>
<evidence type="ECO:0008006" key="2">
    <source>
        <dbReference type="Google" id="ProtNLM"/>
    </source>
</evidence>
<sequence length="103" mass="11795">MHDSVQKSTYSEMSIGTISVQQLQEMITNTIRTYRGETTQSSRAYSKPYIKRINTLKIPMGYQPPKLQQFNGKGNPRQHIAHFIETCNNAGIDGYLLVKQFVQ</sequence>
<evidence type="ECO:0000313" key="1">
    <source>
        <dbReference type="EMBL" id="KAL0340143.1"/>
    </source>
</evidence>
<proteinExistence type="predicted"/>
<reference evidence="1" key="2">
    <citation type="journal article" date="2024" name="Plant">
        <title>Genomic evolution and insights into agronomic trait innovations of Sesamum species.</title>
        <authorList>
            <person name="Miao H."/>
            <person name="Wang L."/>
            <person name="Qu L."/>
            <person name="Liu H."/>
            <person name="Sun Y."/>
            <person name="Le M."/>
            <person name="Wang Q."/>
            <person name="Wei S."/>
            <person name="Zheng Y."/>
            <person name="Lin W."/>
            <person name="Duan Y."/>
            <person name="Cao H."/>
            <person name="Xiong S."/>
            <person name="Wang X."/>
            <person name="Wei L."/>
            <person name="Li C."/>
            <person name="Ma Q."/>
            <person name="Ju M."/>
            <person name="Zhao R."/>
            <person name="Li G."/>
            <person name="Mu C."/>
            <person name="Tian Q."/>
            <person name="Mei H."/>
            <person name="Zhang T."/>
            <person name="Gao T."/>
            <person name="Zhang H."/>
        </authorList>
    </citation>
    <scope>NUCLEOTIDE SEQUENCE</scope>
    <source>
        <strain evidence="1">G02</strain>
    </source>
</reference>